<dbReference type="SUPFAM" id="SSF53448">
    <property type="entry name" value="Nucleotide-diphospho-sugar transferases"/>
    <property type="match status" value="1"/>
</dbReference>
<dbReference type="AlphaFoldDB" id="A0A8J9RYQ8"/>
<reference evidence="2" key="1">
    <citation type="submission" date="2022-02" db="EMBL/GenBank/DDBJ databases">
        <authorList>
            <person name="Giguere J D."/>
        </authorList>
    </citation>
    <scope>NUCLEOTIDE SEQUENCE</scope>
    <source>
        <strain evidence="2">CCAP 1055/1</strain>
    </source>
</reference>
<dbReference type="PANTHER" id="PTHR31834:SF1">
    <property type="entry name" value="INITIATION-SPECIFIC ALPHA-1,6-MANNOSYLTRANSFERASE"/>
    <property type="match status" value="1"/>
</dbReference>
<name>A0A8J9RYQ8_PHATR</name>
<evidence type="ECO:0000313" key="2">
    <source>
        <dbReference type="EMBL" id="CAG9276455.1"/>
    </source>
</evidence>
<accession>A0A8J9RYQ8</accession>
<protein>
    <recommendedName>
        <fullName evidence="3">Glycosyltransferase family 32 protein</fullName>
    </recommendedName>
</protein>
<dbReference type="EMBL" id="OU594942">
    <property type="protein sequence ID" value="CAG9276455.1"/>
    <property type="molecule type" value="Genomic_DNA"/>
</dbReference>
<dbReference type="Pfam" id="PF04488">
    <property type="entry name" value="Gly_transf_sug"/>
    <property type="match status" value="1"/>
</dbReference>
<feature type="transmembrane region" description="Helical" evidence="1">
    <location>
        <begin position="29"/>
        <end position="50"/>
    </location>
</feature>
<sequence length="788" mass="89016">MGLGFEKTGSRSLLPDQDRRRKAPEQSVWLQWAFPASLAVVALIIGLSVWSNPNDPVLQLSPYTYRVFGPANDVVTETSHGDISFHFYTPSQQRDLLIQYGPKCQQELQIPVDQESDNILLKRFDELPPHFAVELWKYCMLYTGVGNLYWEPNNAKPWISWDEWLPSVTTLGGDRTRTSSLALRVEDSATDTVIPKEMNGHLQILHSLLYLAHPQSRLAADMMRILLHTNVANLDPVQMAETLGLYIEHEPEKWTLITARCVFLETTTPLNVMVEDKIPSKGAIPKSRRLVKATNTMTADALPQRHCPASHGGYCCQVWQPGTDWPIMAIHRPYIAVKDIDIPLPYMVAINGQTLDDVGEKDLALSNSDVPYIATVTSVSTSLPPVSNHETPNFFDILMENSCLPGTRECFRCLKLGFHGEPGGGSCEACQSVCQCFCKVLCKVRPPPKRISAEWTVRRPVQRKDPSRHIPREIHQTWFEPITQESYPNMSRLIESFRQAGWTYHFYDDELSAQFLSAHFPPEVREAYDSITPGAFKADLFRYCVLLIRGGLYVDMDILLESNLDNVIPPEIGFMTPQDEPGSSIDARSCLWNGFLASAPGHPFLARTIQNVVNNIRNRFTSVDYDDMLCPDPVLSVAHSVDVLFTCGPCILGSSINEVLGKHPQANFEYGDIDLYGVEREKAGQYKDENPMSSNHRKLVVDPDDHRLLIPGRSILLRQNKNDMGAHRFTWDQHNTVVATTDLPDYDDRPKSKGHYSDTHEQFGIYGLHKLYVDEKRANEVIKITVQA</sequence>
<proteinExistence type="predicted"/>
<dbReference type="GO" id="GO:0006487">
    <property type="term" value="P:protein N-linked glycosylation"/>
    <property type="evidence" value="ECO:0007669"/>
    <property type="project" value="TreeGrafter"/>
</dbReference>
<dbReference type="InterPro" id="IPR029044">
    <property type="entry name" value="Nucleotide-diphossugar_trans"/>
</dbReference>
<dbReference type="InterPro" id="IPR007577">
    <property type="entry name" value="GlycoTrfase_DXD_sugar-bd_CS"/>
</dbReference>
<gene>
    <name evidence="2" type="ORF">PTTT1_LOCUS792</name>
</gene>
<dbReference type="InterPro" id="IPR039367">
    <property type="entry name" value="Och1-like"/>
</dbReference>
<dbReference type="Gene3D" id="3.90.550.20">
    <property type="match status" value="1"/>
</dbReference>
<dbReference type="GO" id="GO:0000136">
    <property type="term" value="C:mannan polymerase complex"/>
    <property type="evidence" value="ECO:0007669"/>
    <property type="project" value="TreeGrafter"/>
</dbReference>
<dbReference type="GO" id="GO:0000009">
    <property type="term" value="F:alpha-1,6-mannosyltransferase activity"/>
    <property type="evidence" value="ECO:0007669"/>
    <property type="project" value="InterPro"/>
</dbReference>
<evidence type="ECO:0008006" key="3">
    <source>
        <dbReference type="Google" id="ProtNLM"/>
    </source>
</evidence>
<keyword evidence="1" id="KW-0472">Membrane</keyword>
<dbReference type="Proteomes" id="UP000836788">
    <property type="component" value="Chromosome 1"/>
</dbReference>
<keyword evidence="1" id="KW-1133">Transmembrane helix</keyword>
<dbReference type="PANTHER" id="PTHR31834">
    <property type="entry name" value="INITIATION-SPECIFIC ALPHA-1,6-MANNOSYLTRANSFERASE"/>
    <property type="match status" value="1"/>
</dbReference>
<organism evidence="2">
    <name type="scientific">Phaeodactylum tricornutum</name>
    <name type="common">Diatom</name>
    <dbReference type="NCBI Taxonomy" id="2850"/>
    <lineage>
        <taxon>Eukaryota</taxon>
        <taxon>Sar</taxon>
        <taxon>Stramenopiles</taxon>
        <taxon>Ochrophyta</taxon>
        <taxon>Bacillariophyta</taxon>
        <taxon>Bacillariophyceae</taxon>
        <taxon>Bacillariophycidae</taxon>
        <taxon>Naviculales</taxon>
        <taxon>Phaeodactylaceae</taxon>
        <taxon>Phaeodactylum</taxon>
    </lineage>
</organism>
<dbReference type="FunFam" id="3.90.550.20:FF:000008">
    <property type="entry name" value="Mannosyltransferase OCH1 and related enzymes"/>
    <property type="match status" value="1"/>
</dbReference>
<keyword evidence="1" id="KW-0812">Transmembrane</keyword>
<evidence type="ECO:0000256" key="1">
    <source>
        <dbReference type="SAM" id="Phobius"/>
    </source>
</evidence>